<reference evidence="3" key="1">
    <citation type="journal article" date="2019" name="Int. J. Syst. Evol. Microbiol.">
        <title>The Global Catalogue of Microorganisms (GCM) 10K type strain sequencing project: providing services to taxonomists for standard genome sequencing and annotation.</title>
        <authorList>
            <consortium name="The Broad Institute Genomics Platform"/>
            <consortium name="The Broad Institute Genome Sequencing Center for Infectious Disease"/>
            <person name="Wu L."/>
            <person name="Ma J."/>
        </authorList>
    </citation>
    <scope>NUCLEOTIDE SEQUENCE [LARGE SCALE GENOMIC DNA]</scope>
    <source>
        <strain evidence="3">JCM 16548</strain>
    </source>
</reference>
<comment type="caution">
    <text evidence="2">The sequence shown here is derived from an EMBL/GenBank/DDBJ whole genome shotgun (WGS) entry which is preliminary data.</text>
</comment>
<evidence type="ECO:0000313" key="3">
    <source>
        <dbReference type="Proteomes" id="UP001500051"/>
    </source>
</evidence>
<dbReference type="EMBL" id="BAAAYX010000003">
    <property type="protein sequence ID" value="GAA3698590.1"/>
    <property type="molecule type" value="Genomic_DNA"/>
</dbReference>
<dbReference type="Pfam" id="PF03992">
    <property type="entry name" value="ABM"/>
    <property type="match status" value="1"/>
</dbReference>
<gene>
    <name evidence="2" type="ORF">GCM10022204_13680</name>
</gene>
<accession>A0ABP7D2X7</accession>
<evidence type="ECO:0000259" key="1">
    <source>
        <dbReference type="PROSITE" id="PS51725"/>
    </source>
</evidence>
<dbReference type="InterPro" id="IPR007138">
    <property type="entry name" value="ABM_dom"/>
</dbReference>
<evidence type="ECO:0000313" key="2">
    <source>
        <dbReference type="EMBL" id="GAA3698590.1"/>
    </source>
</evidence>
<dbReference type="RefSeq" id="WP_344811560.1">
    <property type="nucleotide sequence ID" value="NZ_BAAAYX010000003.1"/>
</dbReference>
<sequence>MPDKTTPLFLVVTIYPKIDKLAEAEAQLHRMRAASQQEEGCDFMHLVEGSDDDTWVMIEKFASRAAWDVHMASEHNQRGNRELEPLLRQPSDLNLFHEKLPG</sequence>
<dbReference type="SUPFAM" id="SSF54909">
    <property type="entry name" value="Dimeric alpha+beta barrel"/>
    <property type="match status" value="1"/>
</dbReference>
<name>A0ABP7D2X7_9ACTN</name>
<dbReference type="PROSITE" id="PS51725">
    <property type="entry name" value="ABM"/>
    <property type="match status" value="1"/>
</dbReference>
<protein>
    <recommendedName>
        <fullName evidence="1">ABM domain-containing protein</fullName>
    </recommendedName>
</protein>
<organism evidence="2 3">
    <name type="scientific">Microlunatus aurantiacus</name>
    <dbReference type="NCBI Taxonomy" id="446786"/>
    <lineage>
        <taxon>Bacteria</taxon>
        <taxon>Bacillati</taxon>
        <taxon>Actinomycetota</taxon>
        <taxon>Actinomycetes</taxon>
        <taxon>Propionibacteriales</taxon>
        <taxon>Propionibacteriaceae</taxon>
        <taxon>Microlunatus</taxon>
    </lineage>
</organism>
<dbReference type="Proteomes" id="UP001500051">
    <property type="component" value="Unassembled WGS sequence"/>
</dbReference>
<proteinExistence type="predicted"/>
<feature type="domain" description="ABM" evidence="1">
    <location>
        <begin position="8"/>
        <end position="96"/>
    </location>
</feature>
<dbReference type="InterPro" id="IPR011008">
    <property type="entry name" value="Dimeric_a/b-barrel"/>
</dbReference>
<keyword evidence="3" id="KW-1185">Reference proteome</keyword>
<dbReference type="Gene3D" id="3.30.70.100">
    <property type="match status" value="1"/>
</dbReference>